<keyword evidence="7" id="KW-1185">Reference proteome</keyword>
<dbReference type="PANTHER" id="PTHR45632:SF3">
    <property type="entry name" value="KELCH-LIKE PROTEIN 32"/>
    <property type="match status" value="1"/>
</dbReference>
<dbReference type="PANTHER" id="PTHR45632">
    <property type="entry name" value="LD33804P"/>
    <property type="match status" value="1"/>
</dbReference>
<dbReference type="Pfam" id="PF02176">
    <property type="entry name" value="zf-TRAF"/>
    <property type="match status" value="1"/>
</dbReference>
<evidence type="ECO:0000256" key="5">
    <source>
        <dbReference type="ARBA" id="ARBA00022833"/>
    </source>
</evidence>
<sequence length="466" mass="51493">MPYMCAGVQDLSEETLAQPPRILTDYLNGLMISCDHSERGCTEVLPVSGLQAHVPECNYRPIVCTNEKCGQTFNQEDLTEHVINACEYRLVHCSDCEDDMIYKKFSKHACIISKDLNEMGLEWSKVKNILTEMCYSQQVICDLQKEILNSVESLADDKQNMTTPSQLPSPNVSTHIMAMGGRNNEGNLCSVEVLYPGSQTWTVLQPMQESRGSAASVMYGNDVIVIGGRSIEGCSDRIERLSVCKPFKWIPLPLKLPSKCCGHKVVVINKCLYLVGGHAGKTPFNTIYSILLHPPYTVELKYELEQAVCFHGLQAFGVCLLIFGGSPSGTLEKAVNTVFSYNTVTNEVSVMKSLPFAICDVASVRWKNNVLILGGTANNGISLNTVILYNVKGNTLKMLPSMRHARSSCAATVFGDKVIVMGGYDWCTKKYLNSVECFDPDRQVWEELPAMNKARSEATAVDYAGL</sequence>
<dbReference type="Proteomes" id="UP001152795">
    <property type="component" value="Unassembled WGS sequence"/>
</dbReference>
<evidence type="ECO:0000313" key="6">
    <source>
        <dbReference type="EMBL" id="CAB3992856.1"/>
    </source>
</evidence>
<dbReference type="EMBL" id="CACRXK020002138">
    <property type="protein sequence ID" value="CAB3992856.1"/>
    <property type="molecule type" value="Genomic_DNA"/>
</dbReference>
<evidence type="ECO:0000313" key="7">
    <source>
        <dbReference type="Proteomes" id="UP001152795"/>
    </source>
</evidence>
<accession>A0A7D9HXM9</accession>
<reference evidence="6" key="1">
    <citation type="submission" date="2020-04" db="EMBL/GenBank/DDBJ databases">
        <authorList>
            <person name="Alioto T."/>
            <person name="Alioto T."/>
            <person name="Gomez Garrido J."/>
        </authorList>
    </citation>
    <scope>NUCLEOTIDE SEQUENCE</scope>
    <source>
        <strain evidence="6">A484AB</strain>
    </source>
</reference>
<comment type="caution">
    <text evidence="6">The sequence shown here is derived from an EMBL/GenBank/DDBJ whole genome shotgun (WGS) entry which is preliminary data.</text>
</comment>
<dbReference type="Pfam" id="PF24681">
    <property type="entry name" value="Kelch_KLHDC2_KLHL20_DRC7"/>
    <property type="match status" value="1"/>
</dbReference>
<evidence type="ECO:0000256" key="2">
    <source>
        <dbReference type="ARBA" id="ARBA00022723"/>
    </source>
</evidence>
<dbReference type="InterPro" id="IPR011043">
    <property type="entry name" value="Gal_Oxase/kelch_b-propeller"/>
</dbReference>
<dbReference type="InterPro" id="IPR001293">
    <property type="entry name" value="Znf_TRAF"/>
</dbReference>
<evidence type="ECO:0000256" key="4">
    <source>
        <dbReference type="ARBA" id="ARBA00022771"/>
    </source>
</evidence>
<dbReference type="AlphaFoldDB" id="A0A7D9HXM9"/>
<dbReference type="Pfam" id="PF01344">
    <property type="entry name" value="Kelch_1"/>
    <property type="match status" value="2"/>
</dbReference>
<keyword evidence="4" id="KW-0863">Zinc-finger</keyword>
<proteinExistence type="predicted"/>
<dbReference type="SUPFAM" id="SSF117281">
    <property type="entry name" value="Kelch motif"/>
    <property type="match status" value="1"/>
</dbReference>
<dbReference type="SUPFAM" id="SSF50965">
    <property type="entry name" value="Galactose oxidase, central domain"/>
    <property type="match status" value="1"/>
</dbReference>
<dbReference type="InterPro" id="IPR006652">
    <property type="entry name" value="Kelch_1"/>
</dbReference>
<protein>
    <submittedName>
        <fullName evidence="6">Kelch-like ECH-associated 1</fullName>
    </submittedName>
</protein>
<organism evidence="6 7">
    <name type="scientific">Paramuricea clavata</name>
    <name type="common">Red gorgonian</name>
    <name type="synonym">Violescent sea-whip</name>
    <dbReference type="NCBI Taxonomy" id="317549"/>
    <lineage>
        <taxon>Eukaryota</taxon>
        <taxon>Metazoa</taxon>
        <taxon>Cnidaria</taxon>
        <taxon>Anthozoa</taxon>
        <taxon>Octocorallia</taxon>
        <taxon>Malacalcyonacea</taxon>
        <taxon>Plexauridae</taxon>
        <taxon>Paramuricea</taxon>
    </lineage>
</organism>
<name>A0A7D9HXM9_PARCT</name>
<dbReference type="SUPFAM" id="SSF49599">
    <property type="entry name" value="TRAF domain-like"/>
    <property type="match status" value="1"/>
</dbReference>
<keyword evidence="2" id="KW-0479">Metal-binding</keyword>
<evidence type="ECO:0000256" key="1">
    <source>
        <dbReference type="ARBA" id="ARBA00022441"/>
    </source>
</evidence>
<dbReference type="Gene3D" id="2.120.10.80">
    <property type="entry name" value="Kelch-type beta propeller"/>
    <property type="match status" value="2"/>
</dbReference>
<dbReference type="InterPro" id="IPR013010">
    <property type="entry name" value="Znf_SIAH"/>
</dbReference>
<dbReference type="GO" id="GO:0008270">
    <property type="term" value="F:zinc ion binding"/>
    <property type="evidence" value="ECO:0007669"/>
    <property type="project" value="UniProtKB-KW"/>
</dbReference>
<dbReference type="InterPro" id="IPR013083">
    <property type="entry name" value="Znf_RING/FYVE/PHD"/>
</dbReference>
<dbReference type="PROSITE" id="PS51081">
    <property type="entry name" value="ZF_SIAH"/>
    <property type="match status" value="1"/>
</dbReference>
<gene>
    <name evidence="6" type="ORF">PACLA_8A026825</name>
</gene>
<dbReference type="SMART" id="SM00612">
    <property type="entry name" value="Kelch"/>
    <property type="match status" value="5"/>
</dbReference>
<evidence type="ECO:0000256" key="3">
    <source>
        <dbReference type="ARBA" id="ARBA00022737"/>
    </source>
</evidence>
<dbReference type="Gene3D" id="3.30.40.10">
    <property type="entry name" value="Zinc/RING finger domain, C3HC4 (zinc finger)"/>
    <property type="match status" value="1"/>
</dbReference>
<keyword evidence="5" id="KW-0862">Zinc</keyword>
<dbReference type="PROSITE" id="PS50145">
    <property type="entry name" value="ZF_TRAF"/>
    <property type="match status" value="1"/>
</dbReference>
<dbReference type="InterPro" id="IPR015915">
    <property type="entry name" value="Kelch-typ_b-propeller"/>
</dbReference>
<keyword evidence="1" id="KW-0880">Kelch repeat</keyword>
<keyword evidence="3" id="KW-0677">Repeat</keyword>